<sequence>MRRIFFCILLIAVFTAVQPALALEEVVINGDFKYGNFSGWELSKRPPSIETDSYGNHAVGYFFTGKHILQQIDFTGVDMINYDIYIMALGPFEQTFDVYIGKNLVKSYENEIFSWRTETIDTSYIEGVHPLIFSSEGKPATTMNIYIDNISGIREPGSFKGIQNSPLGWIAFPVAILLSLFIMRINIYTKNTRKGLKKSDSDDIISKESCLAHLDEKLNSDSYMK</sequence>
<proteinExistence type="predicted"/>
<dbReference type="AlphaFoldDB" id="A0AA97I3I8"/>
<protein>
    <submittedName>
        <fullName evidence="2">Uncharacterized protein</fullName>
    </submittedName>
</protein>
<name>A0AA97I3I8_9EURY</name>
<dbReference type="KEGG" id="mefw:F1737_04045"/>
<keyword evidence="1" id="KW-0472">Membrane</keyword>
<keyword evidence="1" id="KW-1133">Transmembrane helix</keyword>
<evidence type="ECO:0000313" key="2">
    <source>
        <dbReference type="EMBL" id="WOF15926.1"/>
    </source>
</evidence>
<dbReference type="EMBL" id="CP043875">
    <property type="protein sequence ID" value="WOF15926.1"/>
    <property type="molecule type" value="Genomic_DNA"/>
</dbReference>
<dbReference type="RefSeq" id="WP_317137496.1">
    <property type="nucleotide sequence ID" value="NZ_CP043875.1"/>
</dbReference>
<feature type="transmembrane region" description="Helical" evidence="1">
    <location>
        <begin position="167"/>
        <end position="187"/>
    </location>
</feature>
<organism evidence="2 3">
    <name type="scientific">Methanochimaera problematica</name>
    <dbReference type="NCBI Taxonomy" id="2609417"/>
    <lineage>
        <taxon>Archaea</taxon>
        <taxon>Methanobacteriati</taxon>
        <taxon>Methanobacteriota</taxon>
        <taxon>Stenosarchaea group</taxon>
        <taxon>Methanomicrobia</taxon>
        <taxon>Methanomicrobiales</taxon>
        <taxon>Methanomicrobiaceae</taxon>
        <taxon>Methanochimaera</taxon>
    </lineage>
</organism>
<dbReference type="GeneID" id="85229311"/>
<accession>A0AA97I3I8</accession>
<keyword evidence="1" id="KW-0812">Transmembrane</keyword>
<dbReference type="Proteomes" id="UP001301797">
    <property type="component" value="Chromosome"/>
</dbReference>
<reference evidence="2 3" key="1">
    <citation type="submission" date="2019-09" db="EMBL/GenBank/DDBJ databases">
        <title>The complete genome of Methanoplanus sp. FWC-SCC4.</title>
        <authorList>
            <person name="Chen S.-C."/>
            <person name="Zhou Y.-Z."/>
            <person name="Lai M.-C."/>
        </authorList>
    </citation>
    <scope>NUCLEOTIDE SEQUENCE [LARGE SCALE GENOMIC DNA]</scope>
    <source>
        <strain evidence="2 3">FWC-SCC4</strain>
    </source>
</reference>
<gene>
    <name evidence="2" type="ORF">F1737_04045</name>
</gene>
<evidence type="ECO:0000313" key="3">
    <source>
        <dbReference type="Proteomes" id="UP001301797"/>
    </source>
</evidence>
<evidence type="ECO:0000256" key="1">
    <source>
        <dbReference type="SAM" id="Phobius"/>
    </source>
</evidence>
<keyword evidence="3" id="KW-1185">Reference proteome</keyword>